<dbReference type="AlphaFoldDB" id="A0A9X2RIE9"/>
<dbReference type="Proteomes" id="UP001142610">
    <property type="component" value="Unassembled WGS sequence"/>
</dbReference>
<feature type="compositionally biased region" description="Basic and acidic residues" evidence="1">
    <location>
        <begin position="1"/>
        <end position="10"/>
    </location>
</feature>
<dbReference type="EMBL" id="JANIBC010000009">
    <property type="protein sequence ID" value="MCQ8185924.1"/>
    <property type="molecule type" value="Genomic_DNA"/>
</dbReference>
<comment type="caution">
    <text evidence="2">The sequence shown here is derived from an EMBL/GenBank/DDBJ whole genome shotgun (WGS) entry which is preliminary data.</text>
</comment>
<evidence type="ECO:0000256" key="1">
    <source>
        <dbReference type="SAM" id="MobiDB-lite"/>
    </source>
</evidence>
<dbReference type="InterPro" id="IPR021487">
    <property type="entry name" value="DUF3140"/>
</dbReference>
<feature type="compositionally biased region" description="Basic and acidic residues" evidence="1">
    <location>
        <begin position="63"/>
        <end position="100"/>
    </location>
</feature>
<feature type="region of interest" description="Disordered" evidence="1">
    <location>
        <begin position="60"/>
        <end position="100"/>
    </location>
</feature>
<evidence type="ECO:0000313" key="3">
    <source>
        <dbReference type="Proteomes" id="UP001142610"/>
    </source>
</evidence>
<dbReference type="PANTHER" id="PTHR40630:SF1">
    <property type="entry name" value="DNA-BINDING PROTEIN"/>
    <property type="match status" value="1"/>
</dbReference>
<protein>
    <submittedName>
        <fullName evidence="2">DUF3140 domain-containing protein</fullName>
    </submittedName>
</protein>
<sequence length="144" mass="16472">MTESQRRVMTEGRILGTMDGPAPFPPRNIEEEPMAKDRDTVWDEWGELVNMAPKELEEWLETDESKEVGADSGDGESKGHKSGERIVKIKRTNKDDLSDDQWEHMGKVVGYIKRHKAQGGPDGDVEDSDWRYSLMNWGHDPMKD</sequence>
<gene>
    <name evidence="2" type="ORF">NOG11_11040</name>
</gene>
<evidence type="ECO:0000313" key="2">
    <source>
        <dbReference type="EMBL" id="MCQ8185924.1"/>
    </source>
</evidence>
<feature type="region of interest" description="Disordered" evidence="1">
    <location>
        <begin position="1"/>
        <end position="35"/>
    </location>
</feature>
<proteinExistence type="predicted"/>
<reference evidence="2" key="1">
    <citation type="submission" date="2022-07" db="EMBL/GenBank/DDBJ databases">
        <title>Parvularcula maris sp. nov., an algicidal bacterium isolated from seawater.</title>
        <authorList>
            <person name="Li F."/>
        </authorList>
    </citation>
    <scope>NUCLEOTIDE SEQUENCE</scope>
    <source>
        <strain evidence="2">BGMRC 0090</strain>
    </source>
</reference>
<dbReference type="Pfam" id="PF11338">
    <property type="entry name" value="DUF3140"/>
    <property type="match status" value="1"/>
</dbReference>
<dbReference type="PANTHER" id="PTHR40630">
    <property type="entry name" value="POSSIBLE DNA-BINDING PROTEIN"/>
    <property type="match status" value="1"/>
</dbReference>
<keyword evidence="3" id="KW-1185">Reference proteome</keyword>
<organism evidence="2 3">
    <name type="scientific">Parvularcula maris</name>
    <dbReference type="NCBI Taxonomy" id="2965077"/>
    <lineage>
        <taxon>Bacteria</taxon>
        <taxon>Pseudomonadati</taxon>
        <taxon>Pseudomonadota</taxon>
        <taxon>Alphaproteobacteria</taxon>
        <taxon>Parvularculales</taxon>
        <taxon>Parvularculaceae</taxon>
        <taxon>Parvularcula</taxon>
    </lineage>
</organism>
<name>A0A9X2RIE9_9PROT</name>
<accession>A0A9X2RIE9</accession>